<feature type="compositionally biased region" description="Basic and acidic residues" evidence="1">
    <location>
        <begin position="142"/>
        <end position="153"/>
    </location>
</feature>
<dbReference type="Proteomes" id="UP000052982">
    <property type="component" value="Unassembled WGS sequence"/>
</dbReference>
<gene>
    <name evidence="2" type="ORF">AQJ64_02530</name>
</gene>
<sequence>MGANRRWPDALAARLRRQDVVPRYGVLNAGIASNRVTADRYPGDGIALVGGWVGAPHRLDRDVLPQTSVRTLVVFEGINALRDGTTAVEVAAGLRETAGPGARATGDRQARRGRTGYGRPPGQARAHELRETARPGASTRATGDRQARREHTGYGRPPGQARAHELREIGASLAACGGSAGCTAAVEAERAS</sequence>
<feature type="region of interest" description="Disordered" evidence="1">
    <location>
        <begin position="98"/>
        <end position="161"/>
    </location>
</feature>
<organism evidence="2 3">
    <name type="scientific">Streptomyces griseoruber</name>
    <dbReference type="NCBI Taxonomy" id="1943"/>
    <lineage>
        <taxon>Bacteria</taxon>
        <taxon>Bacillati</taxon>
        <taxon>Actinomycetota</taxon>
        <taxon>Actinomycetes</taxon>
        <taxon>Kitasatosporales</taxon>
        <taxon>Streptomycetaceae</taxon>
        <taxon>Streptomyces</taxon>
    </lineage>
</organism>
<protein>
    <submittedName>
        <fullName evidence="2">Uncharacterized protein</fullName>
    </submittedName>
</protein>
<comment type="caution">
    <text evidence="2">The sequence shown here is derived from an EMBL/GenBank/DDBJ whole genome shotgun (WGS) entry which is preliminary data.</text>
</comment>
<dbReference type="EMBL" id="LMWW01000003">
    <property type="protein sequence ID" value="KUN88570.1"/>
    <property type="molecule type" value="Genomic_DNA"/>
</dbReference>
<reference evidence="2 3" key="1">
    <citation type="submission" date="2015-10" db="EMBL/GenBank/DDBJ databases">
        <title>Draft genome sequence of Streptomyces griseoruber DSM 40281, type strain for the species Streptomyces griseoruber.</title>
        <authorList>
            <person name="Ruckert C."/>
            <person name="Winkler A."/>
            <person name="Kalinowski J."/>
            <person name="Kampfer P."/>
            <person name="Glaeser S."/>
        </authorList>
    </citation>
    <scope>NUCLEOTIDE SEQUENCE [LARGE SCALE GENOMIC DNA]</scope>
    <source>
        <strain evidence="2 3">DSM 40281</strain>
    </source>
</reference>
<dbReference type="AlphaFoldDB" id="A0A101TAD9"/>
<keyword evidence="3" id="KW-1185">Reference proteome</keyword>
<proteinExistence type="predicted"/>
<accession>A0A101TAD9</accession>
<evidence type="ECO:0000313" key="3">
    <source>
        <dbReference type="Proteomes" id="UP000052982"/>
    </source>
</evidence>
<name>A0A101TAD9_9ACTN</name>
<dbReference type="STRING" id="1943.AQJ64_02530"/>
<dbReference type="SUPFAM" id="SSF52266">
    <property type="entry name" value="SGNH hydrolase"/>
    <property type="match status" value="1"/>
</dbReference>
<evidence type="ECO:0000313" key="2">
    <source>
        <dbReference type="EMBL" id="KUN88570.1"/>
    </source>
</evidence>
<evidence type="ECO:0000256" key="1">
    <source>
        <dbReference type="SAM" id="MobiDB-lite"/>
    </source>
</evidence>